<dbReference type="SUPFAM" id="SSF55961">
    <property type="entry name" value="Bet v1-like"/>
    <property type="match status" value="1"/>
</dbReference>
<evidence type="ECO:0000313" key="4">
    <source>
        <dbReference type="Proteomes" id="UP001365846"/>
    </source>
</evidence>
<evidence type="ECO:0000256" key="1">
    <source>
        <dbReference type="ARBA" id="ARBA00006817"/>
    </source>
</evidence>
<dbReference type="Gene3D" id="3.30.530.20">
    <property type="match status" value="1"/>
</dbReference>
<comment type="caution">
    <text evidence="3">The sequence shown here is derived from an EMBL/GenBank/DDBJ whole genome shotgun (WGS) entry which is preliminary data.</text>
</comment>
<dbReference type="Pfam" id="PF08327">
    <property type="entry name" value="AHSA1"/>
    <property type="match status" value="1"/>
</dbReference>
<dbReference type="Proteomes" id="UP001365846">
    <property type="component" value="Unassembled WGS sequence"/>
</dbReference>
<accession>A0ABU8VFH2</accession>
<proteinExistence type="inferred from homology"/>
<evidence type="ECO:0000259" key="2">
    <source>
        <dbReference type="Pfam" id="PF08327"/>
    </source>
</evidence>
<protein>
    <submittedName>
        <fullName evidence="3">SRPBCC family protein</fullName>
    </submittedName>
</protein>
<comment type="similarity">
    <text evidence="1">Belongs to the AHA1 family.</text>
</comment>
<dbReference type="InterPro" id="IPR013538">
    <property type="entry name" value="ASHA1/2-like_C"/>
</dbReference>
<dbReference type="InterPro" id="IPR023393">
    <property type="entry name" value="START-like_dom_sf"/>
</dbReference>
<name>A0ABU8VFH2_9BURK</name>
<sequence length="139" mass="15445">MKITVQTTVRAPLAEVWRAYTTPEDIKQWNAASDDWHTTAATVDLREGGAFSSRMEAKDGSMGFDFAGTYTKIVPQALIEYAFGDRTAQVEFTGGPDGVKVRVTFDAETTFPVEQQQQGWQAILENFARHVEKKQQGPA</sequence>
<gene>
    <name evidence="3" type="ORF">WKW77_14660</name>
</gene>
<reference evidence="3 4" key="1">
    <citation type="submission" date="2024-03" db="EMBL/GenBank/DDBJ databases">
        <title>Novel species of the genus Variovorax.</title>
        <authorList>
            <person name="Liu Q."/>
            <person name="Xin Y.-H."/>
        </authorList>
    </citation>
    <scope>NUCLEOTIDE SEQUENCE [LARGE SCALE GENOMIC DNA]</scope>
    <source>
        <strain evidence="3 4">KACC 18899</strain>
    </source>
</reference>
<dbReference type="CDD" id="cd08897">
    <property type="entry name" value="SRPBCC_CalC_Aha1-like_4"/>
    <property type="match status" value="1"/>
</dbReference>
<feature type="domain" description="Activator of Hsp90 ATPase homologue 1/2-like C-terminal" evidence="2">
    <location>
        <begin position="10"/>
        <end position="132"/>
    </location>
</feature>
<dbReference type="EMBL" id="JBBKZU010000006">
    <property type="protein sequence ID" value="MEJ8812323.1"/>
    <property type="molecule type" value="Genomic_DNA"/>
</dbReference>
<keyword evidence="4" id="KW-1185">Reference proteome</keyword>
<dbReference type="RefSeq" id="WP_340357590.1">
    <property type="nucleotide sequence ID" value="NZ_JBBKZU010000006.1"/>
</dbReference>
<evidence type="ECO:0000313" key="3">
    <source>
        <dbReference type="EMBL" id="MEJ8812323.1"/>
    </source>
</evidence>
<organism evidence="3 4">
    <name type="scientific">Variovorax ureilyticus</name>
    <dbReference type="NCBI Taxonomy" id="1836198"/>
    <lineage>
        <taxon>Bacteria</taxon>
        <taxon>Pseudomonadati</taxon>
        <taxon>Pseudomonadota</taxon>
        <taxon>Betaproteobacteria</taxon>
        <taxon>Burkholderiales</taxon>
        <taxon>Comamonadaceae</taxon>
        <taxon>Variovorax</taxon>
    </lineage>
</organism>